<reference evidence="3 4" key="1">
    <citation type="submission" date="2014-11" db="EMBL/GenBank/DDBJ databases">
        <title>Genetic blueprint of the zoonotic pathogen Toxocara canis.</title>
        <authorList>
            <person name="Zhu X.-Q."/>
            <person name="Korhonen P.K."/>
            <person name="Cai H."/>
            <person name="Young N.D."/>
            <person name="Nejsum P."/>
            <person name="von Samson-Himmelstjerna G."/>
            <person name="Boag P.R."/>
            <person name="Tan P."/>
            <person name="Li Q."/>
            <person name="Min J."/>
            <person name="Yang Y."/>
            <person name="Wang X."/>
            <person name="Fang X."/>
            <person name="Hall R.S."/>
            <person name="Hofmann A."/>
            <person name="Sternberg P.W."/>
            <person name="Jex A.R."/>
            <person name="Gasser R.B."/>
        </authorList>
    </citation>
    <scope>NUCLEOTIDE SEQUENCE [LARGE SCALE GENOMIC DNA]</scope>
    <source>
        <strain evidence="3">PN_DK_2014</strain>
    </source>
</reference>
<accession>A0A0B2VS97</accession>
<dbReference type="Pfam" id="PF23003">
    <property type="entry name" value="Fn1_2"/>
    <property type="match status" value="2"/>
</dbReference>
<gene>
    <name evidence="3" type="ORF">Tcan_18537</name>
</gene>
<feature type="domain" description="Abnormal cell migration protein 18-like fibronectin type I" evidence="2">
    <location>
        <begin position="73"/>
        <end position="135"/>
    </location>
</feature>
<dbReference type="AlphaFoldDB" id="A0A0B2VS97"/>
<dbReference type="Proteomes" id="UP000031036">
    <property type="component" value="Unassembled WGS sequence"/>
</dbReference>
<organism evidence="3 4">
    <name type="scientific">Toxocara canis</name>
    <name type="common">Canine roundworm</name>
    <dbReference type="NCBI Taxonomy" id="6265"/>
    <lineage>
        <taxon>Eukaryota</taxon>
        <taxon>Metazoa</taxon>
        <taxon>Ecdysozoa</taxon>
        <taxon>Nematoda</taxon>
        <taxon>Chromadorea</taxon>
        <taxon>Rhabditida</taxon>
        <taxon>Spirurina</taxon>
        <taxon>Ascaridomorpha</taxon>
        <taxon>Ascaridoidea</taxon>
        <taxon>Toxocaridae</taxon>
        <taxon>Toxocara</taxon>
    </lineage>
</organism>
<protein>
    <recommendedName>
        <fullName evidence="2">Abnormal cell migration protein 18-like fibronectin type I domain-containing protein</fullName>
    </recommendedName>
</protein>
<dbReference type="OrthoDB" id="5856676at2759"/>
<feature type="domain" description="Abnormal cell migration protein 18-like fibronectin type I" evidence="2">
    <location>
        <begin position="146"/>
        <end position="209"/>
    </location>
</feature>
<dbReference type="STRING" id="6265.A0A0B2VS97"/>
<keyword evidence="1" id="KW-0732">Signal</keyword>
<evidence type="ECO:0000313" key="3">
    <source>
        <dbReference type="EMBL" id="KHN83870.1"/>
    </source>
</evidence>
<dbReference type="EMBL" id="JPKZ01001125">
    <property type="protein sequence ID" value="KHN83870.1"/>
    <property type="molecule type" value="Genomic_DNA"/>
</dbReference>
<feature type="chain" id="PRO_5002096315" description="Abnormal cell migration protein 18-like fibronectin type I domain-containing protein" evidence="1">
    <location>
        <begin position="17"/>
        <end position="299"/>
    </location>
</feature>
<dbReference type="InterPro" id="IPR055119">
    <property type="entry name" value="Mig18_Fn1"/>
</dbReference>
<evidence type="ECO:0000259" key="2">
    <source>
        <dbReference type="Pfam" id="PF23003"/>
    </source>
</evidence>
<name>A0A0B2VS97_TOXCA</name>
<comment type="caution">
    <text evidence="3">The sequence shown here is derived from an EMBL/GenBank/DDBJ whole genome shotgun (WGS) entry which is preliminary data.</text>
</comment>
<feature type="signal peptide" evidence="1">
    <location>
        <begin position="1"/>
        <end position="16"/>
    </location>
</feature>
<keyword evidence="4" id="KW-1185">Reference proteome</keyword>
<dbReference type="OMA" id="CYINENR"/>
<evidence type="ECO:0000256" key="1">
    <source>
        <dbReference type="SAM" id="SignalP"/>
    </source>
</evidence>
<proteinExistence type="predicted"/>
<evidence type="ECO:0000313" key="4">
    <source>
        <dbReference type="Proteomes" id="UP000031036"/>
    </source>
</evidence>
<sequence length="299" mass="33206">MLLLLLIIAHLTNTDAQRSMVLTSWVGSGTHNVRYGTVSVNFRDANGDIVPNRSLPRTLPDGSTIYDCSDLMGLTRKHGDEYERPNARFKYRCDNGVERIVACIGSERSGKALIKVGTTFTKDGFWHKCTHFPENETANYTEEPECRVNDKRYHVGDDIRSGFFLMKCEENGYKIVGCYYLGSNNEIVKMGPGTTAEVDSTIHHCDENEGNIQYYTTSTRGGVVHYEEHACGFRGTPSCEPQPIPQESDADLLPKGLKPPGFGAFSIVQHVQNGKDKMATGSATVKLEVPDVPGFIRHH</sequence>